<evidence type="ECO:0000256" key="1">
    <source>
        <dbReference type="ARBA" id="ARBA00009031"/>
    </source>
</evidence>
<dbReference type="PROSITE" id="PS51257">
    <property type="entry name" value="PROKAR_LIPOPROTEIN"/>
    <property type="match status" value="1"/>
</dbReference>
<dbReference type="EMBL" id="CP033021">
    <property type="protein sequence ID" value="AYN65196.1"/>
    <property type="molecule type" value="Genomic_DNA"/>
</dbReference>
<dbReference type="AlphaFoldDB" id="A0A454C974"/>
<dbReference type="Proteomes" id="UP000029712">
    <property type="component" value="Chromosome"/>
</dbReference>
<dbReference type="OrthoDB" id="393769at2"/>
<dbReference type="Pfam" id="PF03305">
    <property type="entry name" value="Lipoprotein_X"/>
    <property type="match status" value="1"/>
</dbReference>
<dbReference type="Pfam" id="PF03202">
    <property type="entry name" value="Lipoprotein_10"/>
    <property type="match status" value="1"/>
</dbReference>
<protein>
    <submittedName>
        <fullName evidence="2">Uncharacterized protein</fullName>
    </submittedName>
</protein>
<reference evidence="2 3" key="1">
    <citation type="submission" date="2014-08" db="EMBL/GenBank/DDBJ databases">
        <authorList>
            <person name="Kuleshov K."/>
            <person name="Dedkov V."/>
            <person name="Markelov M."/>
            <person name="Pimkina E."/>
        </authorList>
    </citation>
    <scope>NUCLEOTIDE SEQUENCE [LARGE SCALE GENOMIC DNA]</scope>
    <source>
        <strain evidence="3">TOA</strain>
    </source>
</reference>
<comment type="similarity">
    <text evidence="1">Belongs to the MG185/MG260 family.</text>
</comment>
<organism evidence="2 3">
    <name type="scientific">Metamycoplasma hominis</name>
    <name type="common">Mycoplasma hominis</name>
    <dbReference type="NCBI Taxonomy" id="2098"/>
    <lineage>
        <taxon>Bacteria</taxon>
        <taxon>Bacillati</taxon>
        <taxon>Mycoplasmatota</taxon>
        <taxon>Mycoplasmoidales</taxon>
        <taxon>Metamycoplasmataceae</taxon>
        <taxon>Metamycoplasma</taxon>
    </lineage>
</organism>
<dbReference type="InterPro" id="IPR054825">
    <property type="entry name" value="P68-like"/>
</dbReference>
<evidence type="ECO:0000313" key="2">
    <source>
        <dbReference type="EMBL" id="AYN65196.1"/>
    </source>
</evidence>
<evidence type="ECO:0000313" key="3">
    <source>
        <dbReference type="Proteomes" id="UP000029712"/>
    </source>
</evidence>
<reference evidence="2 3" key="2">
    <citation type="submission" date="2018-10" db="EMBL/GenBank/DDBJ databases">
        <title>Detection and isolation of Mycoplasma hominis as a predominant microorganism from pelvic cavity of patient with salpingitis and tubo-ovarian abscess.</title>
        <authorList>
            <person name="Guschin A.E."/>
            <person name="Khayrullina G.A."/>
            <person name="Rakovskaya I.V."/>
            <person name="Shelenkov A.A."/>
            <person name="Shagin D.A."/>
        </authorList>
    </citation>
    <scope>NUCLEOTIDE SEQUENCE [LARGE SCALE GENOMIC DNA]</scope>
    <source>
        <strain evidence="3">TOA</strain>
    </source>
</reference>
<dbReference type="InterPro" id="IPR004890">
    <property type="entry name" value="Lipoprotein_10_C"/>
</dbReference>
<dbReference type="InterPro" id="IPR004984">
    <property type="entry name" value="Mycoplasma_lipoprotein_cen_dom"/>
</dbReference>
<name>A0A454C974_METHO</name>
<dbReference type="NCBIfam" id="NF045826">
    <property type="entry name" value="lipo_P68"/>
    <property type="match status" value="1"/>
</dbReference>
<dbReference type="RefSeq" id="WP_036439250.1">
    <property type="nucleotide sequence ID" value="NZ_CP033021.1"/>
</dbReference>
<accession>A0A454C974</accession>
<sequence length="708" mass="78414">MKKINKILLGLAPAAALIAASGLSAACGHTGGGSGTSYGFDQTDDGKLVLASGFSNTNPQGIALKAVVDAYNKWIKDNNKQSEGYLPVEVKILANGYNTNTLRSDLDAKNSNDFYNMTLNYPAAASILSQYKMNLAISKEDYDKFGIENGFNLGNDLIGGNTKKEKWVVPLSRSSEMLSVAKALVGKFIKELKDLGVKISEKDNTKVNEYLKYYTDNTNEAKGVDETWAHAKTEKLDEIKGKILEALPEMSDQIFRDYSSMINFSIQAKKMYNKDPLLNVIGFDSLPNVINTMTTSLTGGNINKGYIKPDEDKITTGGFDYATFLKDANSEQSKLFKKMVDLILEGVKEGAVWIGGAGAYGSNNLVKYQLAMSLGSTAGYEHTFLKDDKENPLTNLKIKDTTTLLDNQSTLEVSNKKPNASDKWIIQIKSGKYTNGVYGKDNWASAKKHDKKITQEAADIIKKQVQGQEGYLVELSSTFEYKNNKISLKKGNKELDAVYLGKIYEGNEKEYFFLKKSEVNEEIVSPNKILNQDDADWISSPLAFDKNAKKAVFIQGPSILPIHANEKEDKATKLFINWMFQHDLENFKIEKVSKGKTIITTFDGKQKPIDIFNEYGSYISPTKSYFSSDKASKLNKATKIAFDNFKQLDNKDSGYIPSEDIATSLSDVLREAITSAGKAALSKANANNEVFEYKEFVSKILGQLSNQL</sequence>
<proteinExistence type="inferred from homology"/>
<gene>
    <name evidence="2" type="ORF">KN71_000490</name>
</gene>